<organism evidence="2 3">
    <name type="scientific">Candidatus Avoscillospira avicola</name>
    <dbReference type="NCBI Taxonomy" id="2840706"/>
    <lineage>
        <taxon>Bacteria</taxon>
        <taxon>Bacillati</taxon>
        <taxon>Bacillota</taxon>
        <taxon>Clostridia</taxon>
        <taxon>Eubacteriales</taxon>
        <taxon>Oscillospiraceae</taxon>
        <taxon>Oscillospiraceae incertae sedis</taxon>
        <taxon>Candidatus Avoscillospira</taxon>
    </lineage>
</organism>
<dbReference type="InterPro" id="IPR000905">
    <property type="entry name" value="Gcp-like_dom"/>
</dbReference>
<dbReference type="GO" id="GO:0005829">
    <property type="term" value="C:cytosol"/>
    <property type="evidence" value="ECO:0007669"/>
    <property type="project" value="TreeGrafter"/>
</dbReference>
<evidence type="ECO:0000259" key="1">
    <source>
        <dbReference type="Pfam" id="PF00814"/>
    </source>
</evidence>
<dbReference type="PANTHER" id="PTHR11735">
    <property type="entry name" value="TRNA N6-ADENOSINE THREONYLCARBAMOYLTRANSFERASE"/>
    <property type="match status" value="1"/>
</dbReference>
<dbReference type="GO" id="GO:0002949">
    <property type="term" value="P:tRNA threonylcarbamoyladenosine modification"/>
    <property type="evidence" value="ECO:0007669"/>
    <property type="project" value="InterPro"/>
</dbReference>
<dbReference type="PANTHER" id="PTHR11735:SF11">
    <property type="entry name" value="TRNA THREONYLCARBAMOYLADENOSINE BIOSYNTHESIS PROTEIN TSAB"/>
    <property type="match status" value="1"/>
</dbReference>
<evidence type="ECO:0000313" key="3">
    <source>
        <dbReference type="Proteomes" id="UP000824239"/>
    </source>
</evidence>
<protein>
    <submittedName>
        <fullName evidence="2">tRNA (Adenosine(37)-N6)-threonylcarbamoyltransferase complex dimerization subunit type 1 TsaB</fullName>
    </submittedName>
</protein>
<dbReference type="InterPro" id="IPR022496">
    <property type="entry name" value="T6A_TsaB"/>
</dbReference>
<dbReference type="SUPFAM" id="SSF53067">
    <property type="entry name" value="Actin-like ATPase domain"/>
    <property type="match status" value="2"/>
</dbReference>
<evidence type="ECO:0000313" key="2">
    <source>
        <dbReference type="EMBL" id="HIR51488.1"/>
    </source>
</evidence>
<dbReference type="CDD" id="cd24032">
    <property type="entry name" value="ASKHA_NBD_TsaB"/>
    <property type="match status" value="1"/>
</dbReference>
<gene>
    <name evidence="2" type="primary">tsaB</name>
    <name evidence="2" type="ORF">IAA53_09510</name>
</gene>
<dbReference type="Gene3D" id="3.30.420.40">
    <property type="match status" value="2"/>
</dbReference>
<accession>A0A9D1IY48</accession>
<dbReference type="NCBIfam" id="TIGR03725">
    <property type="entry name" value="T6A_YeaZ"/>
    <property type="match status" value="1"/>
</dbReference>
<proteinExistence type="predicted"/>
<dbReference type="Pfam" id="PF00814">
    <property type="entry name" value="TsaD"/>
    <property type="match status" value="1"/>
</dbReference>
<comment type="caution">
    <text evidence="2">The sequence shown here is derived from an EMBL/GenBank/DDBJ whole genome shotgun (WGS) entry which is preliminary data.</text>
</comment>
<feature type="domain" description="Gcp-like" evidence="1">
    <location>
        <begin position="33"/>
        <end position="148"/>
    </location>
</feature>
<reference evidence="2" key="2">
    <citation type="journal article" date="2021" name="PeerJ">
        <title>Extensive microbial diversity within the chicken gut microbiome revealed by metagenomics and culture.</title>
        <authorList>
            <person name="Gilroy R."/>
            <person name="Ravi A."/>
            <person name="Getino M."/>
            <person name="Pursley I."/>
            <person name="Horton D.L."/>
            <person name="Alikhan N.F."/>
            <person name="Baker D."/>
            <person name="Gharbi K."/>
            <person name="Hall N."/>
            <person name="Watson M."/>
            <person name="Adriaenssens E.M."/>
            <person name="Foster-Nyarko E."/>
            <person name="Jarju S."/>
            <person name="Secka A."/>
            <person name="Antonio M."/>
            <person name="Oren A."/>
            <person name="Chaudhuri R.R."/>
            <person name="La Ragione R."/>
            <person name="Hildebrand F."/>
            <person name="Pallen M.J."/>
        </authorList>
    </citation>
    <scope>NUCLEOTIDE SEQUENCE</scope>
    <source>
        <strain evidence="2">ChiBcec15-4380</strain>
    </source>
</reference>
<dbReference type="Proteomes" id="UP000824239">
    <property type="component" value="Unassembled WGS sequence"/>
</dbReference>
<dbReference type="EMBL" id="DVHE01000073">
    <property type="protein sequence ID" value="HIR51488.1"/>
    <property type="molecule type" value="Genomic_DNA"/>
</dbReference>
<dbReference type="InterPro" id="IPR043129">
    <property type="entry name" value="ATPase_NBD"/>
</dbReference>
<reference evidence="2" key="1">
    <citation type="submission" date="2020-10" db="EMBL/GenBank/DDBJ databases">
        <authorList>
            <person name="Gilroy R."/>
        </authorList>
    </citation>
    <scope>NUCLEOTIDE SEQUENCE</scope>
    <source>
        <strain evidence="2">ChiBcec15-4380</strain>
    </source>
</reference>
<name>A0A9D1IY48_9FIRM</name>
<dbReference type="AlphaFoldDB" id="A0A9D1IY48"/>
<sequence length="239" mass="25860">MQILAFETSAKAVSVALVEDGALIGEYFQNSGQTHSRTLMQMAEDLLRNCDRTVADVDAVACAAGPGSFTGVRIGAAAAKGFAWGRELPCYGVSTLEAMVRAAAWADGIYCAAMDARRNQVYTALFSLRQGVFTRLMEDSAISLEELKEKLLALPGEKFLVGDGASLCYNTLGNDVPALRLLPEHLRQQRASGVALLAWEMAQQGLSPSGADLIPNYLRLSQAERERLKQLSTETRERG</sequence>